<dbReference type="Pfam" id="PF18603">
    <property type="entry name" value="LAL_C2"/>
    <property type="match status" value="1"/>
</dbReference>
<dbReference type="InterPro" id="IPR052032">
    <property type="entry name" value="ATP-dep_AA_Ligase"/>
</dbReference>
<accession>A0A0R3MBA8</accession>
<evidence type="ECO:0000256" key="1">
    <source>
        <dbReference type="ARBA" id="ARBA00022598"/>
    </source>
</evidence>
<dbReference type="InterPro" id="IPR011761">
    <property type="entry name" value="ATP-grasp"/>
</dbReference>
<evidence type="ECO:0000259" key="5">
    <source>
        <dbReference type="PROSITE" id="PS50975"/>
    </source>
</evidence>
<dbReference type="PANTHER" id="PTHR43585">
    <property type="entry name" value="FUMIPYRROLE BIOSYNTHESIS PROTEIN C"/>
    <property type="match status" value="1"/>
</dbReference>
<keyword evidence="3 4" id="KW-0067">ATP-binding</keyword>
<evidence type="ECO:0000313" key="6">
    <source>
        <dbReference type="EMBL" id="KRR17586.1"/>
    </source>
</evidence>
<dbReference type="GO" id="GO:0005524">
    <property type="term" value="F:ATP binding"/>
    <property type="evidence" value="ECO:0007669"/>
    <property type="project" value="UniProtKB-UniRule"/>
</dbReference>
<dbReference type="EMBL" id="LLYB01000118">
    <property type="protein sequence ID" value="KRR17586.1"/>
    <property type="molecule type" value="Genomic_DNA"/>
</dbReference>
<protein>
    <submittedName>
        <fullName evidence="6">Pyridoxal-phosphate dependent enzyme</fullName>
    </submittedName>
</protein>
<dbReference type="GO" id="GO:0046872">
    <property type="term" value="F:metal ion binding"/>
    <property type="evidence" value="ECO:0007669"/>
    <property type="project" value="InterPro"/>
</dbReference>
<feature type="domain" description="ATP-grasp" evidence="5">
    <location>
        <begin position="117"/>
        <end position="318"/>
    </location>
</feature>
<dbReference type="OrthoDB" id="9765608at2"/>
<dbReference type="SUPFAM" id="SSF56059">
    <property type="entry name" value="Glutathione synthetase ATP-binding domain-like"/>
    <property type="match status" value="1"/>
</dbReference>
<dbReference type="AlphaFoldDB" id="A0A0R3MBA8"/>
<name>A0A0R3MBA8_9BRAD</name>
<dbReference type="PROSITE" id="PS50975">
    <property type="entry name" value="ATP_GRASP"/>
    <property type="match status" value="1"/>
</dbReference>
<keyword evidence="1" id="KW-0436">Ligase</keyword>
<dbReference type="PROSITE" id="PS00867">
    <property type="entry name" value="CPSASE_2"/>
    <property type="match status" value="1"/>
</dbReference>
<dbReference type="Pfam" id="PF13535">
    <property type="entry name" value="ATP-grasp_4"/>
    <property type="match status" value="1"/>
</dbReference>
<organism evidence="6 7">
    <name type="scientific">Bradyrhizobium lablabi</name>
    <dbReference type="NCBI Taxonomy" id="722472"/>
    <lineage>
        <taxon>Bacteria</taxon>
        <taxon>Pseudomonadati</taxon>
        <taxon>Pseudomonadota</taxon>
        <taxon>Alphaproteobacteria</taxon>
        <taxon>Hyphomicrobiales</taxon>
        <taxon>Nitrobacteraceae</taxon>
        <taxon>Bradyrhizobium</taxon>
    </lineage>
</organism>
<reference evidence="6 7" key="1">
    <citation type="submission" date="2014-03" db="EMBL/GenBank/DDBJ databases">
        <title>Bradyrhizobium valentinum sp. nov., isolated from effective nodules of Lupinus mariae-josephae, a lupine endemic of basic-lime soils in Eastern Spain.</title>
        <authorList>
            <person name="Duran D."/>
            <person name="Rey L."/>
            <person name="Navarro A."/>
            <person name="Busquets A."/>
            <person name="Imperial J."/>
            <person name="Ruiz-Argueso T."/>
        </authorList>
    </citation>
    <scope>NUCLEOTIDE SEQUENCE [LARGE SCALE GENOMIC DNA]</scope>
    <source>
        <strain evidence="6 7">CCBAU 23086</strain>
    </source>
</reference>
<dbReference type="Pfam" id="PF18130">
    <property type="entry name" value="ATPgrasp_N"/>
    <property type="match status" value="1"/>
</dbReference>
<dbReference type="RefSeq" id="WP_057861949.1">
    <property type="nucleotide sequence ID" value="NZ_LLYB01000118.1"/>
</dbReference>
<sequence length="414" mass="44690">MGRAIIFVEASTTGAGACANQLARADGLHIVLLTREPGRYGPEILSFVDKILVCDTNNPIEVSNTARQQSQSFDVAAVTTTADMYVPQAALAARLLNLPGLSYEAALSARNKHRMRIALAEHAAEYNVPFFLAQSRDDAICGAAQLGFPLVIKPQEENDGYGVRRINNQRELEEYIEIALAWSRNAADQLMPRGVLLEAYCSGTEFSVETIQYPGGRCQIIGVASKEMVGIDRNHFIEAGHSFPYLGAEAMAAIAATRRALAALNIDHGAAHTECRVSGNETRVIEINPRLAGGKIGSHLIEMATGRSAVRAVLDAALGKNPSWAPMRNSGAAIHFLFADVPGIFRGIENVGELLRMPGITTVSPIAKPGEYVHPPSSNRDYVAEILSIGRTATEAHDRVIAAFQRTRLHIDSI</sequence>
<dbReference type="GO" id="GO:0016874">
    <property type="term" value="F:ligase activity"/>
    <property type="evidence" value="ECO:0007669"/>
    <property type="project" value="UniProtKB-KW"/>
</dbReference>
<evidence type="ECO:0000256" key="4">
    <source>
        <dbReference type="PROSITE-ProRule" id="PRU00409"/>
    </source>
</evidence>
<evidence type="ECO:0000256" key="2">
    <source>
        <dbReference type="ARBA" id="ARBA00022741"/>
    </source>
</evidence>
<dbReference type="InterPro" id="IPR005479">
    <property type="entry name" value="CPAse_ATP-bd"/>
</dbReference>
<dbReference type="Gene3D" id="3.40.50.20">
    <property type="match status" value="1"/>
</dbReference>
<dbReference type="Gene3D" id="3.30.470.20">
    <property type="entry name" value="ATP-grasp fold, B domain"/>
    <property type="match status" value="1"/>
</dbReference>
<evidence type="ECO:0000256" key="3">
    <source>
        <dbReference type="ARBA" id="ARBA00022840"/>
    </source>
</evidence>
<keyword evidence="2 4" id="KW-0547">Nucleotide-binding</keyword>
<evidence type="ECO:0000313" key="7">
    <source>
        <dbReference type="Proteomes" id="UP000051660"/>
    </source>
</evidence>
<proteinExistence type="predicted"/>
<gene>
    <name evidence="6" type="ORF">CQ14_25960</name>
</gene>
<dbReference type="InterPro" id="IPR040570">
    <property type="entry name" value="LAL_C2"/>
</dbReference>
<dbReference type="InterPro" id="IPR041472">
    <property type="entry name" value="BL00235/CARNS1_N"/>
</dbReference>
<dbReference type="PANTHER" id="PTHR43585:SF2">
    <property type="entry name" value="ATP-GRASP ENZYME FSQD"/>
    <property type="match status" value="1"/>
</dbReference>
<dbReference type="Proteomes" id="UP000051660">
    <property type="component" value="Unassembled WGS sequence"/>
</dbReference>
<comment type="caution">
    <text evidence="6">The sequence shown here is derived from an EMBL/GenBank/DDBJ whole genome shotgun (WGS) entry which is preliminary data.</text>
</comment>